<dbReference type="AlphaFoldDB" id="A0A699IPT2"/>
<sequence length="237" mass="26972">MRTRSKSYPNNSNTIILRRSNKRRVPNIVEPEIRTLEEVVQMADRTMEELLQAPTEGYGEAIVILKILAENFEIKTNLLQLVQTNKFYGFKRDNPHTHITVNSRSTNHLVPRVLLEPSICQTTYRTSYLSVRKEASLPHGSIPLDSRHNVASGQPLPDHRSMVVICGGKRRSTMVNGRQRRWTTVDHRRTTGQRCATLADWVPHVHIAATSAARVAKGIYNPPAYNRTRDLVFVGIE</sequence>
<accession>A0A699IPT2</accession>
<organism evidence="1">
    <name type="scientific">Tanacetum cinerariifolium</name>
    <name type="common">Dalmatian daisy</name>
    <name type="synonym">Chrysanthemum cinerariifolium</name>
    <dbReference type="NCBI Taxonomy" id="118510"/>
    <lineage>
        <taxon>Eukaryota</taxon>
        <taxon>Viridiplantae</taxon>
        <taxon>Streptophyta</taxon>
        <taxon>Embryophyta</taxon>
        <taxon>Tracheophyta</taxon>
        <taxon>Spermatophyta</taxon>
        <taxon>Magnoliopsida</taxon>
        <taxon>eudicotyledons</taxon>
        <taxon>Gunneridae</taxon>
        <taxon>Pentapetalae</taxon>
        <taxon>asterids</taxon>
        <taxon>campanulids</taxon>
        <taxon>Asterales</taxon>
        <taxon>Asteraceae</taxon>
        <taxon>Asteroideae</taxon>
        <taxon>Anthemideae</taxon>
        <taxon>Anthemidinae</taxon>
        <taxon>Tanacetum</taxon>
    </lineage>
</organism>
<comment type="caution">
    <text evidence="1">The sequence shown here is derived from an EMBL/GenBank/DDBJ whole genome shotgun (WGS) entry which is preliminary data.</text>
</comment>
<keyword evidence="1" id="KW-0695">RNA-directed DNA polymerase</keyword>
<dbReference type="GO" id="GO:0003964">
    <property type="term" value="F:RNA-directed DNA polymerase activity"/>
    <property type="evidence" value="ECO:0007669"/>
    <property type="project" value="UniProtKB-KW"/>
</dbReference>
<dbReference type="EMBL" id="BKCJ010328596">
    <property type="protein sequence ID" value="GEZ82468.1"/>
    <property type="molecule type" value="Genomic_DNA"/>
</dbReference>
<evidence type="ECO:0000313" key="1">
    <source>
        <dbReference type="EMBL" id="GEZ82468.1"/>
    </source>
</evidence>
<reference evidence="1" key="1">
    <citation type="journal article" date="2019" name="Sci. Rep.">
        <title>Draft genome of Tanacetum cinerariifolium, the natural source of mosquito coil.</title>
        <authorList>
            <person name="Yamashiro T."/>
            <person name="Shiraishi A."/>
            <person name="Satake H."/>
            <person name="Nakayama K."/>
        </authorList>
    </citation>
    <scope>NUCLEOTIDE SEQUENCE</scope>
</reference>
<name>A0A699IPT2_TANCI</name>
<protein>
    <submittedName>
        <fullName evidence="1">Reverse transcriptase domain-containing protein</fullName>
    </submittedName>
</protein>
<keyword evidence="1" id="KW-0808">Transferase</keyword>
<gene>
    <name evidence="1" type="ORF">Tci_554441</name>
</gene>
<proteinExistence type="predicted"/>
<keyword evidence="1" id="KW-0548">Nucleotidyltransferase</keyword>